<evidence type="ECO:0000256" key="1">
    <source>
        <dbReference type="SAM" id="MobiDB-lite"/>
    </source>
</evidence>
<feature type="compositionally biased region" description="Polar residues" evidence="1">
    <location>
        <begin position="1"/>
        <end position="11"/>
    </location>
</feature>
<name>A0ABD2YPC7_9GENT</name>
<accession>A0ABD2YPC7</accession>
<dbReference type="Proteomes" id="UP001630127">
    <property type="component" value="Unassembled WGS sequence"/>
</dbReference>
<feature type="compositionally biased region" description="Polar residues" evidence="1">
    <location>
        <begin position="29"/>
        <end position="48"/>
    </location>
</feature>
<dbReference type="EMBL" id="JBJUIK010000013">
    <property type="protein sequence ID" value="KAL3507707.1"/>
    <property type="molecule type" value="Genomic_DNA"/>
</dbReference>
<protein>
    <submittedName>
        <fullName evidence="3">Uncharacterized protein</fullName>
    </submittedName>
</protein>
<feature type="transmembrane region" description="Helical" evidence="2">
    <location>
        <begin position="60"/>
        <end position="81"/>
    </location>
</feature>
<keyword evidence="2" id="KW-0472">Membrane</keyword>
<keyword evidence="2" id="KW-1133">Transmembrane helix</keyword>
<feature type="region of interest" description="Disordered" evidence="1">
    <location>
        <begin position="1"/>
        <end position="50"/>
    </location>
</feature>
<dbReference type="AlphaFoldDB" id="A0ABD2YPC7"/>
<keyword evidence="4" id="KW-1185">Reference proteome</keyword>
<organism evidence="3 4">
    <name type="scientific">Cinchona calisaya</name>
    <dbReference type="NCBI Taxonomy" id="153742"/>
    <lineage>
        <taxon>Eukaryota</taxon>
        <taxon>Viridiplantae</taxon>
        <taxon>Streptophyta</taxon>
        <taxon>Embryophyta</taxon>
        <taxon>Tracheophyta</taxon>
        <taxon>Spermatophyta</taxon>
        <taxon>Magnoliopsida</taxon>
        <taxon>eudicotyledons</taxon>
        <taxon>Gunneridae</taxon>
        <taxon>Pentapetalae</taxon>
        <taxon>asterids</taxon>
        <taxon>lamiids</taxon>
        <taxon>Gentianales</taxon>
        <taxon>Rubiaceae</taxon>
        <taxon>Cinchonoideae</taxon>
        <taxon>Cinchoneae</taxon>
        <taxon>Cinchona</taxon>
    </lineage>
</organism>
<evidence type="ECO:0000256" key="2">
    <source>
        <dbReference type="SAM" id="Phobius"/>
    </source>
</evidence>
<evidence type="ECO:0000313" key="4">
    <source>
        <dbReference type="Proteomes" id="UP001630127"/>
    </source>
</evidence>
<evidence type="ECO:0000313" key="3">
    <source>
        <dbReference type="EMBL" id="KAL3507707.1"/>
    </source>
</evidence>
<proteinExistence type="predicted"/>
<keyword evidence="2" id="KW-0812">Transmembrane</keyword>
<reference evidence="3 4" key="1">
    <citation type="submission" date="2024-11" db="EMBL/GenBank/DDBJ databases">
        <title>A near-complete genome assembly of Cinchona calisaya.</title>
        <authorList>
            <person name="Lian D.C."/>
            <person name="Zhao X.W."/>
            <person name="Wei L."/>
        </authorList>
    </citation>
    <scope>NUCLEOTIDE SEQUENCE [LARGE SCALE GENOMIC DNA]</scope>
    <source>
        <tissue evidence="3">Nenye</tissue>
    </source>
</reference>
<gene>
    <name evidence="3" type="ORF">ACH5RR_033089</name>
</gene>
<sequence length="110" mass="12228">MSVSNLELQPENQKRDTSRNCPETIIDIPTTSSQNSAQPAGVNNNAANQRPIHKTPCQKIGSFVYGTAIILLVIYGFWGVIDSTIYNQNQSDFKIDSILLDTTKYLHISN</sequence>
<comment type="caution">
    <text evidence="3">The sequence shown here is derived from an EMBL/GenBank/DDBJ whole genome shotgun (WGS) entry which is preliminary data.</text>
</comment>